<protein>
    <submittedName>
        <fullName evidence="2">Uncharacterized protein</fullName>
    </submittedName>
</protein>
<dbReference type="EMBL" id="JANPWB010000013">
    <property type="protein sequence ID" value="KAJ1110078.1"/>
    <property type="molecule type" value="Genomic_DNA"/>
</dbReference>
<organism evidence="2 3">
    <name type="scientific">Pleurodeles waltl</name>
    <name type="common">Iberian ribbed newt</name>
    <dbReference type="NCBI Taxonomy" id="8319"/>
    <lineage>
        <taxon>Eukaryota</taxon>
        <taxon>Metazoa</taxon>
        <taxon>Chordata</taxon>
        <taxon>Craniata</taxon>
        <taxon>Vertebrata</taxon>
        <taxon>Euteleostomi</taxon>
        <taxon>Amphibia</taxon>
        <taxon>Batrachia</taxon>
        <taxon>Caudata</taxon>
        <taxon>Salamandroidea</taxon>
        <taxon>Salamandridae</taxon>
        <taxon>Pleurodelinae</taxon>
        <taxon>Pleurodeles</taxon>
    </lineage>
</organism>
<feature type="compositionally biased region" description="Basic and acidic residues" evidence="1">
    <location>
        <begin position="45"/>
        <end position="69"/>
    </location>
</feature>
<name>A0AAV7N217_PLEWA</name>
<dbReference type="Proteomes" id="UP001066276">
    <property type="component" value="Chromosome 9"/>
</dbReference>
<evidence type="ECO:0000313" key="3">
    <source>
        <dbReference type="Proteomes" id="UP001066276"/>
    </source>
</evidence>
<evidence type="ECO:0000313" key="2">
    <source>
        <dbReference type="EMBL" id="KAJ1110078.1"/>
    </source>
</evidence>
<gene>
    <name evidence="2" type="ORF">NDU88_007433</name>
</gene>
<evidence type="ECO:0000256" key="1">
    <source>
        <dbReference type="SAM" id="MobiDB-lite"/>
    </source>
</evidence>
<accession>A0AAV7N217</accession>
<proteinExistence type="predicted"/>
<feature type="region of interest" description="Disordered" evidence="1">
    <location>
        <begin position="1"/>
        <end position="98"/>
    </location>
</feature>
<dbReference type="AlphaFoldDB" id="A0AAV7N217"/>
<comment type="caution">
    <text evidence="2">The sequence shown here is derived from an EMBL/GenBank/DDBJ whole genome shotgun (WGS) entry which is preliminary data.</text>
</comment>
<reference evidence="2" key="1">
    <citation type="journal article" date="2022" name="bioRxiv">
        <title>Sequencing and chromosome-scale assembly of the giantPleurodeles waltlgenome.</title>
        <authorList>
            <person name="Brown T."/>
            <person name="Elewa A."/>
            <person name="Iarovenko S."/>
            <person name="Subramanian E."/>
            <person name="Araus A.J."/>
            <person name="Petzold A."/>
            <person name="Susuki M."/>
            <person name="Suzuki K.-i.T."/>
            <person name="Hayashi T."/>
            <person name="Toyoda A."/>
            <person name="Oliveira C."/>
            <person name="Osipova E."/>
            <person name="Leigh N.D."/>
            <person name="Simon A."/>
            <person name="Yun M.H."/>
        </authorList>
    </citation>
    <scope>NUCLEOTIDE SEQUENCE</scope>
    <source>
        <strain evidence="2">20211129_DDA</strain>
        <tissue evidence="2">Liver</tissue>
    </source>
</reference>
<keyword evidence="3" id="KW-1185">Reference proteome</keyword>
<sequence>MDSAATPDPEVQRAPANPCSRPGIERQREPFHAVTWLINSEGSDEERSTEEWRTRSCGNAKEDGDDKEGGGFPTTNGPTGDHTDDWKTRITGTGGAQRKLRPRLGKIMAPSCAWPS</sequence>